<gene>
    <name evidence="18" type="ORF">SAMN02745124_00024</name>
</gene>
<organism evidence="18 19">
    <name type="scientific">Desulfofustis glycolicus DSM 9705</name>
    <dbReference type="NCBI Taxonomy" id="1121409"/>
    <lineage>
        <taxon>Bacteria</taxon>
        <taxon>Pseudomonadati</taxon>
        <taxon>Thermodesulfobacteriota</taxon>
        <taxon>Desulfobulbia</taxon>
        <taxon>Desulfobulbales</taxon>
        <taxon>Desulfocapsaceae</taxon>
        <taxon>Desulfofustis</taxon>
    </lineage>
</organism>
<dbReference type="AlphaFoldDB" id="A0A1M5RWE7"/>
<evidence type="ECO:0000256" key="3">
    <source>
        <dbReference type="ARBA" id="ARBA00022457"/>
    </source>
</evidence>
<evidence type="ECO:0000256" key="13">
    <source>
        <dbReference type="ARBA" id="ARBA00040794"/>
    </source>
</evidence>
<dbReference type="GO" id="GO:0046872">
    <property type="term" value="F:metal ion binding"/>
    <property type="evidence" value="ECO:0007669"/>
    <property type="project" value="UniProtKB-KW"/>
</dbReference>
<dbReference type="InterPro" id="IPR000086">
    <property type="entry name" value="NUDIX_hydrolase_dom"/>
</dbReference>
<evidence type="ECO:0000256" key="5">
    <source>
        <dbReference type="ARBA" id="ARBA00022723"/>
    </source>
</evidence>
<evidence type="ECO:0000256" key="11">
    <source>
        <dbReference type="ARBA" id="ARBA00036904"/>
    </source>
</evidence>
<dbReference type="InterPro" id="IPR047127">
    <property type="entry name" value="MutT-like"/>
</dbReference>
<keyword evidence="4" id="KW-0235">DNA replication</keyword>
<dbReference type="RefSeq" id="WP_073372805.1">
    <property type="nucleotide sequence ID" value="NZ_FQXS01000001.1"/>
</dbReference>
<evidence type="ECO:0000256" key="4">
    <source>
        <dbReference type="ARBA" id="ARBA00022705"/>
    </source>
</evidence>
<evidence type="ECO:0000313" key="19">
    <source>
        <dbReference type="Proteomes" id="UP000184139"/>
    </source>
</evidence>
<proteinExistence type="inferred from homology"/>
<comment type="cofactor">
    <cofactor evidence="1">
        <name>Mg(2+)</name>
        <dbReference type="ChEBI" id="CHEBI:18420"/>
    </cofactor>
</comment>
<evidence type="ECO:0000256" key="15">
    <source>
        <dbReference type="ARBA" id="ARBA00041979"/>
    </source>
</evidence>
<sequence>MIAVDPPVRVVVGLLFNDTGRILIARRSTDKRYGGLWEFPGGKVEPGESDPAALRREMREELDAPIIIARVFAGYRFTLGHLSAEFIPISGSIDPADITLLEHDAHHFITADEIAGFPFAPYDKRAITMLRSGLV</sequence>
<dbReference type="EC" id="3.6.1.55" evidence="12"/>
<evidence type="ECO:0000256" key="14">
    <source>
        <dbReference type="ARBA" id="ARBA00041592"/>
    </source>
</evidence>
<dbReference type="Pfam" id="PF00293">
    <property type="entry name" value="NUDIX"/>
    <property type="match status" value="1"/>
</dbReference>
<dbReference type="PANTHER" id="PTHR47707:SF1">
    <property type="entry name" value="NUDIX HYDROLASE FAMILY PROTEIN"/>
    <property type="match status" value="1"/>
</dbReference>
<keyword evidence="6" id="KW-0227">DNA damage</keyword>
<dbReference type="GO" id="GO:0008413">
    <property type="term" value="F:8-oxo-7,8-dihydroguanosine triphosphate pyrophosphatase activity"/>
    <property type="evidence" value="ECO:0007669"/>
    <property type="project" value="TreeGrafter"/>
</dbReference>
<protein>
    <recommendedName>
        <fullName evidence="13">8-oxo-dGTP diphosphatase</fullName>
        <ecNumber evidence="12">3.6.1.55</ecNumber>
    </recommendedName>
    <alternativeName>
        <fullName evidence="16">7,8-dihydro-8-oxoguanine-triphosphatase</fullName>
    </alternativeName>
    <alternativeName>
        <fullName evidence="15">Mutator protein MutT</fullName>
    </alternativeName>
    <alternativeName>
        <fullName evidence="14">dGTP pyrophosphohydrolase</fullName>
    </alternativeName>
</protein>
<dbReference type="EMBL" id="FQXS01000001">
    <property type="protein sequence ID" value="SHH30368.1"/>
    <property type="molecule type" value="Genomic_DNA"/>
</dbReference>
<dbReference type="PROSITE" id="PS51462">
    <property type="entry name" value="NUDIX"/>
    <property type="match status" value="1"/>
</dbReference>
<keyword evidence="7" id="KW-0378">Hydrolase</keyword>
<comment type="catalytic activity">
    <reaction evidence="11">
        <text>8-oxo-GTP + H2O = 8-oxo-GMP + diphosphate + H(+)</text>
        <dbReference type="Rhea" id="RHEA:67616"/>
        <dbReference type="ChEBI" id="CHEBI:15377"/>
        <dbReference type="ChEBI" id="CHEBI:15378"/>
        <dbReference type="ChEBI" id="CHEBI:33019"/>
        <dbReference type="ChEBI" id="CHEBI:143553"/>
        <dbReference type="ChEBI" id="CHEBI:145694"/>
    </reaction>
</comment>
<evidence type="ECO:0000256" key="10">
    <source>
        <dbReference type="ARBA" id="ARBA00035861"/>
    </source>
</evidence>
<dbReference type="GO" id="GO:0006260">
    <property type="term" value="P:DNA replication"/>
    <property type="evidence" value="ECO:0007669"/>
    <property type="project" value="UniProtKB-KW"/>
</dbReference>
<dbReference type="OrthoDB" id="9810648at2"/>
<evidence type="ECO:0000256" key="1">
    <source>
        <dbReference type="ARBA" id="ARBA00001946"/>
    </source>
</evidence>
<keyword evidence="9" id="KW-0234">DNA repair</keyword>
<accession>A0A1M5RWE7</accession>
<keyword evidence="5" id="KW-0479">Metal-binding</keyword>
<name>A0A1M5RWE7_9BACT</name>
<keyword evidence="19" id="KW-1185">Reference proteome</keyword>
<evidence type="ECO:0000256" key="12">
    <source>
        <dbReference type="ARBA" id="ARBA00038905"/>
    </source>
</evidence>
<comment type="catalytic activity">
    <reaction evidence="10">
        <text>8-oxo-dGTP + H2O = 8-oxo-dGMP + diphosphate + H(+)</text>
        <dbReference type="Rhea" id="RHEA:31575"/>
        <dbReference type="ChEBI" id="CHEBI:15377"/>
        <dbReference type="ChEBI" id="CHEBI:15378"/>
        <dbReference type="ChEBI" id="CHEBI:33019"/>
        <dbReference type="ChEBI" id="CHEBI:63224"/>
        <dbReference type="ChEBI" id="CHEBI:77896"/>
        <dbReference type="EC" id="3.6.1.55"/>
    </reaction>
</comment>
<dbReference type="PANTHER" id="PTHR47707">
    <property type="entry name" value="8-OXO-DGTP DIPHOSPHATASE"/>
    <property type="match status" value="1"/>
</dbReference>
<dbReference type="SUPFAM" id="SSF55811">
    <property type="entry name" value="Nudix"/>
    <property type="match status" value="1"/>
</dbReference>
<evidence type="ECO:0000256" key="9">
    <source>
        <dbReference type="ARBA" id="ARBA00023204"/>
    </source>
</evidence>
<dbReference type="GO" id="GO:0006281">
    <property type="term" value="P:DNA repair"/>
    <property type="evidence" value="ECO:0007669"/>
    <property type="project" value="UniProtKB-KW"/>
</dbReference>
<dbReference type="CDD" id="cd03425">
    <property type="entry name" value="NUDIX_MutT_NudA_like"/>
    <property type="match status" value="1"/>
</dbReference>
<dbReference type="GO" id="GO:0035539">
    <property type="term" value="F:8-oxo-7,8-dihydrodeoxyguanosine triphosphate pyrophosphatase activity"/>
    <property type="evidence" value="ECO:0007669"/>
    <property type="project" value="UniProtKB-EC"/>
</dbReference>
<dbReference type="InterPro" id="IPR015797">
    <property type="entry name" value="NUDIX_hydrolase-like_dom_sf"/>
</dbReference>
<keyword evidence="3" id="KW-0515">Mutator protein</keyword>
<dbReference type="InterPro" id="IPR020476">
    <property type="entry name" value="Nudix_hydrolase"/>
</dbReference>
<evidence type="ECO:0000256" key="8">
    <source>
        <dbReference type="ARBA" id="ARBA00022842"/>
    </source>
</evidence>
<dbReference type="Proteomes" id="UP000184139">
    <property type="component" value="Unassembled WGS sequence"/>
</dbReference>
<evidence type="ECO:0000256" key="16">
    <source>
        <dbReference type="ARBA" id="ARBA00042798"/>
    </source>
</evidence>
<evidence type="ECO:0000259" key="17">
    <source>
        <dbReference type="PROSITE" id="PS51462"/>
    </source>
</evidence>
<comment type="similarity">
    <text evidence="2">Belongs to the Nudix hydrolase family.</text>
</comment>
<dbReference type="GO" id="GO:0044715">
    <property type="term" value="F:8-oxo-dGDP phosphatase activity"/>
    <property type="evidence" value="ECO:0007669"/>
    <property type="project" value="TreeGrafter"/>
</dbReference>
<evidence type="ECO:0000256" key="7">
    <source>
        <dbReference type="ARBA" id="ARBA00022801"/>
    </source>
</evidence>
<dbReference type="GO" id="GO:0044716">
    <property type="term" value="F:8-oxo-GDP phosphatase activity"/>
    <property type="evidence" value="ECO:0007669"/>
    <property type="project" value="TreeGrafter"/>
</dbReference>
<dbReference type="PRINTS" id="PR00502">
    <property type="entry name" value="NUDIXFAMILY"/>
</dbReference>
<feature type="domain" description="Nudix hydrolase" evidence="17">
    <location>
        <begin position="6"/>
        <end position="131"/>
    </location>
</feature>
<reference evidence="18 19" key="1">
    <citation type="submission" date="2016-11" db="EMBL/GenBank/DDBJ databases">
        <authorList>
            <person name="Jaros S."/>
            <person name="Januszkiewicz K."/>
            <person name="Wedrychowicz H."/>
        </authorList>
    </citation>
    <scope>NUCLEOTIDE SEQUENCE [LARGE SCALE GENOMIC DNA]</scope>
    <source>
        <strain evidence="18 19">DSM 9705</strain>
    </source>
</reference>
<evidence type="ECO:0000256" key="2">
    <source>
        <dbReference type="ARBA" id="ARBA00005582"/>
    </source>
</evidence>
<dbReference type="STRING" id="1121409.SAMN02745124_00024"/>
<keyword evidence="8" id="KW-0460">Magnesium</keyword>
<evidence type="ECO:0000256" key="6">
    <source>
        <dbReference type="ARBA" id="ARBA00022763"/>
    </source>
</evidence>
<evidence type="ECO:0000313" key="18">
    <source>
        <dbReference type="EMBL" id="SHH30368.1"/>
    </source>
</evidence>
<dbReference type="Gene3D" id="3.90.79.10">
    <property type="entry name" value="Nucleoside Triphosphate Pyrophosphohydrolase"/>
    <property type="match status" value="1"/>
</dbReference>